<feature type="transmembrane region" description="Helical" evidence="6">
    <location>
        <begin position="301"/>
        <end position="319"/>
    </location>
</feature>
<evidence type="ECO:0000256" key="1">
    <source>
        <dbReference type="ARBA" id="ARBA00004651"/>
    </source>
</evidence>
<dbReference type="InterPro" id="IPR051258">
    <property type="entry name" value="Diverse_Substrate_Transporter"/>
</dbReference>
<dbReference type="Pfam" id="PF00892">
    <property type="entry name" value="EamA"/>
    <property type="match status" value="2"/>
</dbReference>
<evidence type="ECO:0000313" key="9">
    <source>
        <dbReference type="Proteomes" id="UP000610203"/>
    </source>
</evidence>
<feature type="domain" description="EamA" evidence="7">
    <location>
        <begin position="163"/>
        <end position="318"/>
    </location>
</feature>
<dbReference type="Proteomes" id="UP000610203">
    <property type="component" value="Unassembled WGS sequence"/>
</dbReference>
<proteinExistence type="predicted"/>
<dbReference type="SUPFAM" id="SSF103481">
    <property type="entry name" value="Multidrug resistance efflux transporter EmrE"/>
    <property type="match status" value="2"/>
</dbReference>
<dbReference type="PANTHER" id="PTHR42920:SF5">
    <property type="entry name" value="EAMA DOMAIN-CONTAINING PROTEIN"/>
    <property type="match status" value="1"/>
</dbReference>
<reference evidence="9" key="1">
    <citation type="journal article" date="2019" name="Int. J. Syst. Evol. Microbiol.">
        <title>The Global Catalogue of Microorganisms (GCM) 10K type strain sequencing project: providing services to taxonomists for standard genome sequencing and annotation.</title>
        <authorList>
            <consortium name="The Broad Institute Genomics Platform"/>
            <consortium name="The Broad Institute Genome Sequencing Center for Infectious Disease"/>
            <person name="Wu L."/>
            <person name="Ma J."/>
        </authorList>
    </citation>
    <scope>NUCLEOTIDE SEQUENCE [LARGE SCALE GENOMIC DNA]</scope>
    <source>
        <strain evidence="9">KCTC 42280</strain>
    </source>
</reference>
<evidence type="ECO:0000259" key="7">
    <source>
        <dbReference type="Pfam" id="PF00892"/>
    </source>
</evidence>
<protein>
    <submittedName>
        <fullName evidence="8">Transporter</fullName>
    </submittedName>
</protein>
<feature type="transmembrane region" description="Helical" evidence="6">
    <location>
        <begin position="276"/>
        <end position="295"/>
    </location>
</feature>
<feature type="transmembrane region" description="Helical" evidence="6">
    <location>
        <begin position="163"/>
        <end position="182"/>
    </location>
</feature>
<comment type="caution">
    <text evidence="8">The sequence shown here is derived from an EMBL/GenBank/DDBJ whole genome shotgun (WGS) entry which is preliminary data.</text>
</comment>
<keyword evidence="9" id="KW-1185">Reference proteome</keyword>
<evidence type="ECO:0000256" key="4">
    <source>
        <dbReference type="ARBA" id="ARBA00022989"/>
    </source>
</evidence>
<feature type="transmembrane region" description="Helical" evidence="6">
    <location>
        <begin position="203"/>
        <end position="225"/>
    </location>
</feature>
<sequence>MIKTVSNRLNNRQLLLLSDICLILVAMLWGSSYGAAKLSLQYYPVLGFLAIRFGLTSIILAPVLIGVYKQHTTQLKRTVAAGLPLGTILLAIFIFETYGLFYTSVANAAFLISLCIIMTPFMEWLILKTRPHKLVFICAILSLLGTYFLTMDAQHSAGISLNLGDSLILLAAVGRALMVTMTKKLIDNKSATIKMTIEIAQPISLLALTAVQSIVVFVGCLVLFLVTNLLSGDSIMPSLPNKSAFWLPTFYLVIFCTIFAFFVQNWAVKIGSPSRASLLMGSEPIFGVLFAVLLFNEYVGVLGWLGGGLITLASVLLVARGR</sequence>
<feature type="transmembrane region" description="Helical" evidence="6">
    <location>
        <begin position="79"/>
        <end position="102"/>
    </location>
</feature>
<keyword evidence="3 6" id="KW-0812">Transmembrane</keyword>
<name>A0ABQ3GTL3_9GAMM</name>
<comment type="subcellular location">
    <subcellularLocation>
        <location evidence="1">Cell membrane</location>
        <topology evidence="1">Multi-pass membrane protein</topology>
    </subcellularLocation>
</comment>
<dbReference type="EMBL" id="BMZR01000009">
    <property type="protein sequence ID" value="GHD37729.1"/>
    <property type="molecule type" value="Genomic_DNA"/>
</dbReference>
<dbReference type="InterPro" id="IPR037185">
    <property type="entry name" value="EmrE-like"/>
</dbReference>
<feature type="transmembrane region" description="Helical" evidence="6">
    <location>
        <begin position="245"/>
        <end position="264"/>
    </location>
</feature>
<dbReference type="PANTHER" id="PTHR42920">
    <property type="entry name" value="OS03G0707200 PROTEIN-RELATED"/>
    <property type="match status" value="1"/>
</dbReference>
<evidence type="ECO:0000256" key="6">
    <source>
        <dbReference type="SAM" id="Phobius"/>
    </source>
</evidence>
<feature type="transmembrane region" description="Helical" evidence="6">
    <location>
        <begin position="108"/>
        <end position="127"/>
    </location>
</feature>
<keyword evidence="5 6" id="KW-0472">Membrane</keyword>
<dbReference type="InterPro" id="IPR000620">
    <property type="entry name" value="EamA_dom"/>
</dbReference>
<feature type="domain" description="EamA" evidence="7">
    <location>
        <begin position="19"/>
        <end position="150"/>
    </location>
</feature>
<evidence type="ECO:0000256" key="5">
    <source>
        <dbReference type="ARBA" id="ARBA00023136"/>
    </source>
</evidence>
<feature type="transmembrane region" description="Helical" evidence="6">
    <location>
        <begin position="134"/>
        <end position="151"/>
    </location>
</feature>
<keyword evidence="4 6" id="KW-1133">Transmembrane helix</keyword>
<evidence type="ECO:0000256" key="3">
    <source>
        <dbReference type="ARBA" id="ARBA00022692"/>
    </source>
</evidence>
<accession>A0ABQ3GTL3</accession>
<organism evidence="8 9">
    <name type="scientific">Psychrobacter glaciei</name>
    <dbReference type="NCBI Taxonomy" id="619771"/>
    <lineage>
        <taxon>Bacteria</taxon>
        <taxon>Pseudomonadati</taxon>
        <taxon>Pseudomonadota</taxon>
        <taxon>Gammaproteobacteria</taxon>
        <taxon>Moraxellales</taxon>
        <taxon>Moraxellaceae</taxon>
        <taxon>Psychrobacter</taxon>
    </lineage>
</organism>
<gene>
    <name evidence="8" type="ORF">GCM10016272_26150</name>
</gene>
<keyword evidence="2" id="KW-1003">Cell membrane</keyword>
<evidence type="ECO:0000256" key="2">
    <source>
        <dbReference type="ARBA" id="ARBA00022475"/>
    </source>
</evidence>
<evidence type="ECO:0000313" key="8">
    <source>
        <dbReference type="EMBL" id="GHD37729.1"/>
    </source>
</evidence>
<feature type="transmembrane region" description="Helical" evidence="6">
    <location>
        <begin position="42"/>
        <end position="67"/>
    </location>
</feature>
<feature type="transmembrane region" description="Helical" evidence="6">
    <location>
        <begin position="12"/>
        <end position="30"/>
    </location>
</feature>